<gene>
    <name evidence="1" type="ORF">KIN20_025169</name>
</gene>
<comment type="caution">
    <text evidence="1">The sequence shown here is derived from an EMBL/GenBank/DDBJ whole genome shotgun (WGS) entry which is preliminary data.</text>
</comment>
<name>A0AAD5MUQ8_PARTN</name>
<sequence length="94" mass="10735">MEDVLGSSQIREGGTVQVTKCTSSNFLYLDVKHHPSSRNVDIAANSEITKYVRNEKKGGAPRRLRRQLVWNRLYGRLVRLTTVKYALMVEKKTA</sequence>
<proteinExistence type="predicted"/>
<accession>A0AAD5MUQ8</accession>
<keyword evidence="2" id="KW-1185">Reference proteome</keyword>
<dbReference type="EMBL" id="JAHQIW010005117">
    <property type="protein sequence ID" value="KAJ1364970.1"/>
    <property type="molecule type" value="Genomic_DNA"/>
</dbReference>
<reference evidence="1" key="1">
    <citation type="submission" date="2021-06" db="EMBL/GenBank/DDBJ databases">
        <title>Parelaphostrongylus tenuis whole genome reference sequence.</title>
        <authorList>
            <person name="Garwood T.J."/>
            <person name="Larsen P.A."/>
            <person name="Fountain-Jones N.M."/>
            <person name="Garbe J.R."/>
            <person name="Macchietto M.G."/>
            <person name="Kania S.A."/>
            <person name="Gerhold R.W."/>
            <person name="Richards J.E."/>
            <person name="Wolf T.M."/>
        </authorList>
    </citation>
    <scope>NUCLEOTIDE SEQUENCE</scope>
    <source>
        <strain evidence="1">MNPRO001-30</strain>
        <tissue evidence="1">Meninges</tissue>
    </source>
</reference>
<evidence type="ECO:0000313" key="2">
    <source>
        <dbReference type="Proteomes" id="UP001196413"/>
    </source>
</evidence>
<evidence type="ECO:0000313" key="1">
    <source>
        <dbReference type="EMBL" id="KAJ1364970.1"/>
    </source>
</evidence>
<evidence type="ECO:0008006" key="3">
    <source>
        <dbReference type="Google" id="ProtNLM"/>
    </source>
</evidence>
<protein>
    <recommendedName>
        <fullName evidence="3">60S ribosomal protein L28</fullName>
    </recommendedName>
</protein>
<organism evidence="1 2">
    <name type="scientific">Parelaphostrongylus tenuis</name>
    <name type="common">Meningeal worm</name>
    <dbReference type="NCBI Taxonomy" id="148309"/>
    <lineage>
        <taxon>Eukaryota</taxon>
        <taxon>Metazoa</taxon>
        <taxon>Ecdysozoa</taxon>
        <taxon>Nematoda</taxon>
        <taxon>Chromadorea</taxon>
        <taxon>Rhabditida</taxon>
        <taxon>Rhabditina</taxon>
        <taxon>Rhabditomorpha</taxon>
        <taxon>Strongyloidea</taxon>
        <taxon>Metastrongylidae</taxon>
        <taxon>Parelaphostrongylus</taxon>
    </lineage>
</organism>
<dbReference type="Proteomes" id="UP001196413">
    <property type="component" value="Unassembled WGS sequence"/>
</dbReference>
<dbReference type="AlphaFoldDB" id="A0AAD5MUQ8"/>